<dbReference type="Pfam" id="PF02463">
    <property type="entry name" value="SMC_N"/>
    <property type="match status" value="1"/>
</dbReference>
<organism evidence="3 4">
    <name type="scientific">Perkinsus olseni</name>
    <name type="common">Perkinsus atlanticus</name>
    <dbReference type="NCBI Taxonomy" id="32597"/>
    <lineage>
        <taxon>Eukaryota</taxon>
        <taxon>Sar</taxon>
        <taxon>Alveolata</taxon>
        <taxon>Perkinsozoa</taxon>
        <taxon>Perkinsea</taxon>
        <taxon>Perkinsida</taxon>
        <taxon>Perkinsidae</taxon>
        <taxon>Perkinsus</taxon>
    </lineage>
</organism>
<dbReference type="GO" id="GO:0006302">
    <property type="term" value="P:double-strand break repair"/>
    <property type="evidence" value="ECO:0007669"/>
    <property type="project" value="InterPro"/>
</dbReference>
<feature type="compositionally biased region" description="Acidic residues" evidence="1">
    <location>
        <begin position="19"/>
        <end position="28"/>
    </location>
</feature>
<name>A0A7J6QK15_PEROL</name>
<evidence type="ECO:0000256" key="1">
    <source>
        <dbReference type="SAM" id="MobiDB-lite"/>
    </source>
</evidence>
<evidence type="ECO:0000313" key="3">
    <source>
        <dbReference type="EMBL" id="KAF4707926.1"/>
    </source>
</evidence>
<dbReference type="GO" id="GO:0016887">
    <property type="term" value="F:ATP hydrolysis activity"/>
    <property type="evidence" value="ECO:0007669"/>
    <property type="project" value="InterPro"/>
</dbReference>
<accession>A0A7J6QK15</accession>
<comment type="caution">
    <text evidence="3">The sequence shown here is derived from an EMBL/GenBank/DDBJ whole genome shotgun (WGS) entry which is preliminary data.</text>
</comment>
<reference evidence="3 4" key="1">
    <citation type="submission" date="2020-04" db="EMBL/GenBank/DDBJ databases">
        <title>Perkinsus olseni comparative genomics.</title>
        <authorList>
            <person name="Bogema D.R."/>
        </authorList>
    </citation>
    <scope>NUCLEOTIDE SEQUENCE [LARGE SCALE GENOMIC DNA]</scope>
    <source>
        <strain evidence="3">ATCC PRA-205</strain>
    </source>
</reference>
<proteinExistence type="predicted"/>
<dbReference type="Proteomes" id="UP000574390">
    <property type="component" value="Unassembled WGS sequence"/>
</dbReference>
<dbReference type="SUPFAM" id="SSF52540">
    <property type="entry name" value="P-loop containing nucleoside triphosphate hydrolases"/>
    <property type="match status" value="2"/>
</dbReference>
<dbReference type="InterPro" id="IPR027417">
    <property type="entry name" value="P-loop_NTPase"/>
</dbReference>
<evidence type="ECO:0000259" key="2">
    <source>
        <dbReference type="Pfam" id="PF02463"/>
    </source>
</evidence>
<dbReference type="AlphaFoldDB" id="A0A7J6QK15"/>
<feature type="non-terminal residue" evidence="3">
    <location>
        <position position="262"/>
    </location>
</feature>
<sequence>VPTGTAKMKLLKRDPGLEDEREDDEEEHELGAAATVDEKGVAPGSDEVTEDIIEDTLPELGKSCKPSKGIFRAAPELSQGLVTPAIPSSARVLYAGVSVEVTFFSSAGHMRKMHELSGSQKSVVAVALLFAVLRSEQPPLYILDEIDSALDAQYREAVARLISSVTNPNPLGHRPPPPAQVQYDNVICSTFRPEICRIADRCYEVSIAHRSSRVTLLSDYDQYFAQKLTIKGYKTYRDLTTIVELHAGVNVFVGLNGSGKSN</sequence>
<dbReference type="InterPro" id="IPR003395">
    <property type="entry name" value="RecF/RecN/SMC_N"/>
</dbReference>
<gene>
    <name evidence="3" type="ORF">FOZ62_031797</name>
</gene>
<evidence type="ECO:0000313" key="4">
    <source>
        <dbReference type="Proteomes" id="UP000574390"/>
    </source>
</evidence>
<feature type="domain" description="RecF/RecN/SMC N-terminal" evidence="2">
    <location>
        <begin position="114"/>
        <end position="166"/>
    </location>
</feature>
<dbReference type="PANTHER" id="PTHR43977">
    <property type="entry name" value="STRUCTURAL MAINTENANCE OF CHROMOSOMES PROTEIN 3"/>
    <property type="match status" value="1"/>
</dbReference>
<feature type="non-terminal residue" evidence="3">
    <location>
        <position position="1"/>
    </location>
</feature>
<dbReference type="Gene3D" id="3.40.50.300">
    <property type="entry name" value="P-loop containing nucleotide triphosphate hydrolases"/>
    <property type="match status" value="2"/>
</dbReference>
<protein>
    <recommendedName>
        <fullName evidence="2">RecF/RecN/SMC N-terminal domain-containing protein</fullName>
    </recommendedName>
</protein>
<feature type="region of interest" description="Disordered" evidence="1">
    <location>
        <begin position="1"/>
        <end position="45"/>
    </location>
</feature>
<dbReference type="EMBL" id="JABANM010029484">
    <property type="protein sequence ID" value="KAF4707926.1"/>
    <property type="molecule type" value="Genomic_DNA"/>
</dbReference>